<protein>
    <recommendedName>
        <fullName evidence="5">Sporadically distributed protein, TIGR04141 family</fullName>
    </recommendedName>
</protein>
<evidence type="ECO:0000313" key="3">
    <source>
        <dbReference type="Proteomes" id="UP000269335"/>
    </source>
</evidence>
<name>A0A3M3QME2_PSECA</name>
<gene>
    <name evidence="2" type="ORF">ALQ51_00422</name>
    <name evidence="1" type="ORF">ALQ53_01656</name>
</gene>
<dbReference type="Proteomes" id="UP000270524">
    <property type="component" value="Unassembled WGS sequence"/>
</dbReference>
<comment type="caution">
    <text evidence="2">The sequence shown here is derived from an EMBL/GenBank/DDBJ whole genome shotgun (WGS) entry which is preliminary data.</text>
</comment>
<proteinExistence type="predicted"/>
<dbReference type="Proteomes" id="UP000269335">
    <property type="component" value="Unassembled WGS sequence"/>
</dbReference>
<dbReference type="EMBL" id="RBPH01000022">
    <property type="protein sequence ID" value="RMN85374.1"/>
    <property type="molecule type" value="Genomic_DNA"/>
</dbReference>
<sequence length="516" mass="58332">MKITVNVFLLKDGLTAQNALSDEVNLRPIAFSLGDADCLFYYQKNPSHPKWTQLFSAIPEVAGLDFTGRSLKALLVLAVHGRVFCFTFGHARHMINQLAIERYFGLRTALSLTDPLLIKSVEKSNIDRTPLRSKAQSSRLLSISEFDFKFDSEILKSLTGIVQNDQDEDEYVSGSDSLALHSDVRLEDLPEIALRLLTAYEDEHCKEKYPWMDFIVPVRDSTLMGQLDGLLVVAINQEQFDRVRAAPPELLGNDISGFGYVKHSARSRNGPTIAFDLDLRQALLAKHLLRGISRQALASECIYLYGADEHRIAAWPLYTCLEAEIEHEGKIYLLSEGDWYQIDRDYTEQVNRFFDAAVPCNLVFPPYGTDHEGAYLRRIADNINFYLLDQKLVRLMGAGGPFEFCDLLTPDHHIIHVKKYSSSSVLSHLFSQAYVSAEALINAPDVVTQVNGYLAELGSFQFSFNPVTQPRNRIVFAIMQPNETLHVPFFSKVNFRQFAQRLGAMGYQVEVCRISN</sequence>
<dbReference type="EMBL" id="RBPJ01000298">
    <property type="protein sequence ID" value="RMN88629.1"/>
    <property type="molecule type" value="Genomic_DNA"/>
</dbReference>
<evidence type="ECO:0000313" key="2">
    <source>
        <dbReference type="EMBL" id="RMN88629.1"/>
    </source>
</evidence>
<accession>A0A3M3QME2</accession>
<evidence type="ECO:0000313" key="4">
    <source>
        <dbReference type="Proteomes" id="UP000270524"/>
    </source>
</evidence>
<evidence type="ECO:0000313" key="1">
    <source>
        <dbReference type="EMBL" id="RMN85374.1"/>
    </source>
</evidence>
<reference evidence="3 4" key="1">
    <citation type="submission" date="2018-08" db="EMBL/GenBank/DDBJ databases">
        <title>Recombination of ecologically and evolutionarily significant loci maintains genetic cohesion in the Pseudomonas syringae species complex.</title>
        <authorList>
            <person name="Dillon M."/>
            <person name="Thakur S."/>
            <person name="Almeida R.N.D."/>
            <person name="Weir B.S."/>
            <person name="Guttman D.S."/>
        </authorList>
    </citation>
    <scope>NUCLEOTIDE SEQUENCE [LARGE SCALE GENOMIC DNA]</scope>
    <source>
        <strain evidence="1 3">ICMP 15201</strain>
        <strain evidence="2 4">ICMP 15203</strain>
    </source>
</reference>
<dbReference type="Pfam" id="PF19614">
    <property type="entry name" value="DUF6119"/>
    <property type="match status" value="1"/>
</dbReference>
<dbReference type="NCBIfam" id="TIGR04141">
    <property type="entry name" value="TIGR04141 family sporadically distributed protein"/>
    <property type="match status" value="1"/>
</dbReference>
<evidence type="ECO:0008006" key="5">
    <source>
        <dbReference type="Google" id="ProtNLM"/>
    </source>
</evidence>
<organism evidence="2 4">
    <name type="scientific">Pseudomonas cannabina</name>
    <dbReference type="NCBI Taxonomy" id="86840"/>
    <lineage>
        <taxon>Bacteria</taxon>
        <taxon>Pseudomonadati</taxon>
        <taxon>Pseudomonadota</taxon>
        <taxon>Gammaproteobacteria</taxon>
        <taxon>Pseudomonadales</taxon>
        <taxon>Pseudomonadaceae</taxon>
        <taxon>Pseudomonas</taxon>
    </lineage>
</organism>
<dbReference type="InterPro" id="IPR026487">
    <property type="entry name" value="CHP04141"/>
</dbReference>
<dbReference type="RefSeq" id="WP_057414250.1">
    <property type="nucleotide sequence ID" value="NZ_RBPH01000022.1"/>
</dbReference>
<dbReference type="AlphaFoldDB" id="A0A3M3QME2"/>